<name>A0A6N7Q373_9BACT</name>
<comment type="caution">
    <text evidence="1">The sequence shown here is derived from an EMBL/GenBank/DDBJ whole genome shotgun (WGS) entry which is preliminary data.</text>
</comment>
<reference evidence="1 2" key="1">
    <citation type="submission" date="2019-10" db="EMBL/GenBank/DDBJ databases">
        <title>A soil myxobacterium in the family Polyangiaceae.</title>
        <authorList>
            <person name="Li Y."/>
            <person name="Wang J."/>
        </authorList>
    </citation>
    <scope>NUCLEOTIDE SEQUENCE [LARGE SCALE GENOMIC DNA]</scope>
    <source>
        <strain evidence="1 2">DSM 14734</strain>
    </source>
</reference>
<keyword evidence="2" id="KW-1185">Reference proteome</keyword>
<dbReference type="OrthoDB" id="9957658at2"/>
<dbReference type="Proteomes" id="UP000440224">
    <property type="component" value="Unassembled WGS sequence"/>
</dbReference>
<dbReference type="RefSeq" id="WP_153824069.1">
    <property type="nucleotide sequence ID" value="NZ_WJIE01000016.1"/>
</dbReference>
<organism evidence="1 2">
    <name type="scientific">Polyangium spumosum</name>
    <dbReference type="NCBI Taxonomy" id="889282"/>
    <lineage>
        <taxon>Bacteria</taxon>
        <taxon>Pseudomonadati</taxon>
        <taxon>Myxococcota</taxon>
        <taxon>Polyangia</taxon>
        <taxon>Polyangiales</taxon>
        <taxon>Polyangiaceae</taxon>
        <taxon>Polyangium</taxon>
    </lineage>
</organism>
<dbReference type="AlphaFoldDB" id="A0A6N7Q373"/>
<sequence length="111" mass="11505">MIAERLARRARAAIEELAAAGALERTESRATTFRRLSADARAIGLFDLAARLEAVATALEGQAALGPRPNAALAEALLASYDRIEALSATLARSALLAAFGAEDTGDAEVP</sequence>
<evidence type="ECO:0000313" key="2">
    <source>
        <dbReference type="Proteomes" id="UP000440224"/>
    </source>
</evidence>
<protein>
    <submittedName>
        <fullName evidence="1">Uncharacterized protein</fullName>
    </submittedName>
</protein>
<accession>A0A6N7Q373</accession>
<proteinExistence type="predicted"/>
<gene>
    <name evidence="1" type="ORF">GF068_35990</name>
</gene>
<dbReference type="EMBL" id="WJIE01000016">
    <property type="protein sequence ID" value="MRG97290.1"/>
    <property type="molecule type" value="Genomic_DNA"/>
</dbReference>
<evidence type="ECO:0000313" key="1">
    <source>
        <dbReference type="EMBL" id="MRG97290.1"/>
    </source>
</evidence>